<dbReference type="EMBL" id="RCWN01000001">
    <property type="protein sequence ID" value="RLQ89254.1"/>
    <property type="molecule type" value="Genomic_DNA"/>
</dbReference>
<dbReference type="GO" id="GO:0005829">
    <property type="term" value="C:cytosol"/>
    <property type="evidence" value="ECO:0007669"/>
    <property type="project" value="TreeGrafter"/>
</dbReference>
<comment type="similarity">
    <text evidence="1">Belongs to the short-chain fatty acyl-CoA assimilation regulator (ScfR) family.</text>
</comment>
<dbReference type="InterPro" id="IPR001387">
    <property type="entry name" value="Cro/C1-type_HTH"/>
</dbReference>
<dbReference type="Gene3D" id="1.10.260.40">
    <property type="entry name" value="lambda repressor-like DNA-binding domains"/>
    <property type="match status" value="1"/>
</dbReference>
<name>A0A3L7JFL8_9HYPH</name>
<sequence length="471" mass="52579">MRDRKIFVGRKIRAIRQEEGLTQAAFAARLGISTSYLNQLENNQRHVTAPVLLALAEKFSIEMRDFAGGDEDRLLADLAEVFADPAFGGQPPAPQDIQLVVQNAPALALSVLSLHRSLRQSGERLAELDDTIERSGVLVEPTPYEEVRDYFHYIDNYIDELDQAAETLADRLDATGSDRLAPLVDYAERRCGIRVMIETGADRAGTLRHYDEETRILRLHSRSGTATNAFQIAHQIGLVEYGELIGSVADRADFRSVDARAVCRIGLANYFAGAAILPYRRFLSAARELRHDLELLAERFGASIEQVAHRLSTMQRPGQQGIPFFFARVDRAGNITKRHSATKLQFARFGSACPLWNVHRAFEAPNGILRQQAETPDGRRYLCLATVVTKASAGFHAPVQTYALALGCEIEHARHLVYADNLDLARDTAFEPIGISCRICERPNCHQRAVPPLKQRLTVEPNHRGQLPYSF</sequence>
<dbReference type="PANTHER" id="PTHR46797">
    <property type="entry name" value="HTH-TYPE TRANSCRIPTIONAL REGULATOR"/>
    <property type="match status" value="1"/>
</dbReference>
<evidence type="ECO:0000259" key="5">
    <source>
        <dbReference type="PROSITE" id="PS50943"/>
    </source>
</evidence>
<dbReference type="Pfam" id="PF01381">
    <property type="entry name" value="HTH_3"/>
    <property type="match status" value="1"/>
</dbReference>
<organism evidence="6 7">
    <name type="scientific">Notoacmeibacter ruber</name>
    <dbReference type="NCBI Taxonomy" id="2670375"/>
    <lineage>
        <taxon>Bacteria</taxon>
        <taxon>Pseudomonadati</taxon>
        <taxon>Pseudomonadota</taxon>
        <taxon>Alphaproteobacteria</taxon>
        <taxon>Hyphomicrobiales</taxon>
        <taxon>Notoacmeibacteraceae</taxon>
        <taxon>Notoacmeibacter</taxon>
    </lineage>
</organism>
<dbReference type="SUPFAM" id="SSF47413">
    <property type="entry name" value="lambda repressor-like DNA-binding domains"/>
    <property type="match status" value="1"/>
</dbReference>
<dbReference type="Proteomes" id="UP000281094">
    <property type="component" value="Unassembled WGS sequence"/>
</dbReference>
<comment type="caution">
    <text evidence="6">The sequence shown here is derived from an EMBL/GenBank/DDBJ whole genome shotgun (WGS) entry which is preliminary data.</text>
</comment>
<evidence type="ECO:0000313" key="6">
    <source>
        <dbReference type="EMBL" id="RLQ89254.1"/>
    </source>
</evidence>
<evidence type="ECO:0000256" key="3">
    <source>
        <dbReference type="ARBA" id="ARBA00023125"/>
    </source>
</evidence>
<evidence type="ECO:0000256" key="4">
    <source>
        <dbReference type="ARBA" id="ARBA00023163"/>
    </source>
</evidence>
<feature type="domain" description="HTH cro/C1-type" evidence="5">
    <location>
        <begin position="12"/>
        <end position="66"/>
    </location>
</feature>
<dbReference type="Pfam" id="PF06114">
    <property type="entry name" value="Peptidase_M78"/>
    <property type="match status" value="1"/>
</dbReference>
<dbReference type="Pfam" id="PF09856">
    <property type="entry name" value="ScfRs"/>
    <property type="match status" value="1"/>
</dbReference>
<evidence type="ECO:0000256" key="1">
    <source>
        <dbReference type="ARBA" id="ARBA00007227"/>
    </source>
</evidence>
<proteinExistence type="inferred from homology"/>
<dbReference type="InterPro" id="IPR010982">
    <property type="entry name" value="Lambda_DNA-bd_dom_sf"/>
</dbReference>
<dbReference type="GO" id="GO:0003700">
    <property type="term" value="F:DNA-binding transcription factor activity"/>
    <property type="evidence" value="ECO:0007669"/>
    <property type="project" value="TreeGrafter"/>
</dbReference>
<dbReference type="PANTHER" id="PTHR46797:SF23">
    <property type="entry name" value="HTH-TYPE TRANSCRIPTIONAL REGULATOR SUTR"/>
    <property type="match status" value="1"/>
</dbReference>
<evidence type="ECO:0000256" key="2">
    <source>
        <dbReference type="ARBA" id="ARBA00023015"/>
    </source>
</evidence>
<dbReference type="GO" id="GO:0003677">
    <property type="term" value="F:DNA binding"/>
    <property type="evidence" value="ECO:0007669"/>
    <property type="project" value="UniProtKB-KW"/>
</dbReference>
<evidence type="ECO:0000313" key="7">
    <source>
        <dbReference type="Proteomes" id="UP000281094"/>
    </source>
</evidence>
<dbReference type="AlphaFoldDB" id="A0A3L7JFL8"/>
<dbReference type="RefSeq" id="WP_121646221.1">
    <property type="nucleotide sequence ID" value="NZ_RCWN01000001.1"/>
</dbReference>
<accession>A0A3L7JFL8</accession>
<dbReference type="InterPro" id="IPR026281">
    <property type="entry name" value="HTH_RamB"/>
</dbReference>
<dbReference type="PIRSF" id="PIRSF019251">
    <property type="entry name" value="Rv0465c"/>
    <property type="match status" value="1"/>
</dbReference>
<dbReference type="InterPro" id="IPR050807">
    <property type="entry name" value="TransReg_Diox_bact_type"/>
</dbReference>
<dbReference type="SMART" id="SM00530">
    <property type="entry name" value="HTH_XRE"/>
    <property type="match status" value="1"/>
</dbReference>
<gene>
    <name evidence="6" type="ORF">D8780_14385</name>
</gene>
<dbReference type="CDD" id="cd00093">
    <property type="entry name" value="HTH_XRE"/>
    <property type="match status" value="1"/>
</dbReference>
<dbReference type="InterPro" id="IPR010359">
    <property type="entry name" value="IrrE_HExxH"/>
</dbReference>
<dbReference type="InterPro" id="IPR018653">
    <property type="entry name" value="ScfR_C"/>
</dbReference>
<keyword evidence="2" id="KW-0805">Transcription regulation</keyword>
<keyword evidence="3" id="KW-0238">DNA-binding</keyword>
<dbReference type="PROSITE" id="PS50943">
    <property type="entry name" value="HTH_CROC1"/>
    <property type="match status" value="1"/>
</dbReference>
<protein>
    <submittedName>
        <fullName evidence="6">XRE family transcriptional regulator</fullName>
    </submittedName>
</protein>
<keyword evidence="7" id="KW-1185">Reference proteome</keyword>
<keyword evidence="4" id="KW-0804">Transcription</keyword>
<reference evidence="6 7" key="1">
    <citation type="submission" date="2018-10" db="EMBL/GenBank/DDBJ databases">
        <title>Notoacmeibacter sp. M2BS9Y-3-1, whole genome shotgun sequence.</title>
        <authorList>
            <person name="Tuo L."/>
        </authorList>
    </citation>
    <scope>NUCLEOTIDE SEQUENCE [LARGE SCALE GENOMIC DNA]</scope>
    <source>
        <strain evidence="6 7">M2BS9Y-3-1</strain>
    </source>
</reference>